<dbReference type="InterPro" id="IPR036736">
    <property type="entry name" value="ACP-like_sf"/>
</dbReference>
<keyword evidence="9" id="KW-1185">Reference proteome</keyword>
<keyword evidence="3" id="KW-0597">Phosphoprotein</keyword>
<evidence type="ECO:0000256" key="4">
    <source>
        <dbReference type="ARBA" id="ARBA00022679"/>
    </source>
</evidence>
<evidence type="ECO:0000256" key="5">
    <source>
        <dbReference type="ARBA" id="ARBA00023268"/>
    </source>
</evidence>
<dbReference type="SUPFAM" id="SSF52151">
    <property type="entry name" value="FabD/lysophospholipase-like"/>
    <property type="match status" value="1"/>
</dbReference>
<dbReference type="CDD" id="cd00833">
    <property type="entry name" value="PKS"/>
    <property type="match status" value="1"/>
</dbReference>
<dbReference type="InterPro" id="IPR020806">
    <property type="entry name" value="PKS_PP-bd"/>
</dbReference>
<dbReference type="InterPro" id="IPR014030">
    <property type="entry name" value="Ketoacyl_synth_N"/>
</dbReference>
<dbReference type="PROSITE" id="PS52004">
    <property type="entry name" value="KS3_2"/>
    <property type="match status" value="1"/>
</dbReference>
<evidence type="ECO:0000256" key="3">
    <source>
        <dbReference type="ARBA" id="ARBA00022553"/>
    </source>
</evidence>
<dbReference type="PANTHER" id="PTHR43775:SF51">
    <property type="entry name" value="INACTIVE PHENOLPHTHIOCEROL SYNTHESIS POLYKETIDE SYNTHASE TYPE I PKS1-RELATED"/>
    <property type="match status" value="1"/>
</dbReference>
<evidence type="ECO:0000256" key="2">
    <source>
        <dbReference type="ARBA" id="ARBA00022450"/>
    </source>
</evidence>
<dbReference type="Pfam" id="PF02801">
    <property type="entry name" value="Ketoacyl-synt_C"/>
    <property type="match status" value="1"/>
</dbReference>
<keyword evidence="2" id="KW-0596">Phosphopantetheine</keyword>
<dbReference type="Gene3D" id="3.30.70.3290">
    <property type="match status" value="1"/>
</dbReference>
<dbReference type="Gene3D" id="3.40.50.1820">
    <property type="entry name" value="alpha/beta hydrolase"/>
    <property type="match status" value="1"/>
</dbReference>
<dbReference type="Pfam" id="PF00550">
    <property type="entry name" value="PP-binding"/>
    <property type="match status" value="1"/>
</dbReference>
<dbReference type="PROSITE" id="PS00012">
    <property type="entry name" value="PHOSPHOPANTETHEINE"/>
    <property type="match status" value="1"/>
</dbReference>
<dbReference type="Proteomes" id="UP001595833">
    <property type="component" value="Unassembled WGS sequence"/>
</dbReference>
<dbReference type="InterPro" id="IPR020802">
    <property type="entry name" value="TesA-like"/>
</dbReference>
<protein>
    <submittedName>
        <fullName evidence="8">Type I polyketide synthase</fullName>
    </submittedName>
</protein>
<comment type="cofactor">
    <cofactor evidence="1">
        <name>pantetheine 4'-phosphate</name>
        <dbReference type="ChEBI" id="CHEBI:47942"/>
    </cofactor>
</comment>
<dbReference type="InterPro" id="IPR032821">
    <property type="entry name" value="PKS_assoc"/>
</dbReference>
<comment type="caution">
    <text evidence="8">The sequence shown here is derived from an EMBL/GenBank/DDBJ whole genome shotgun (WGS) entry which is preliminary data.</text>
</comment>
<dbReference type="InterPro" id="IPR001031">
    <property type="entry name" value="Thioesterase"/>
</dbReference>
<dbReference type="Pfam" id="PF08990">
    <property type="entry name" value="Docking"/>
    <property type="match status" value="1"/>
</dbReference>
<dbReference type="InterPro" id="IPR014031">
    <property type="entry name" value="Ketoacyl_synth_C"/>
</dbReference>
<name>A0ABV9YAJ3_9PSEU</name>
<dbReference type="PANTHER" id="PTHR43775">
    <property type="entry name" value="FATTY ACID SYNTHASE"/>
    <property type="match status" value="1"/>
</dbReference>
<organism evidence="8 9">
    <name type="scientific">Saccharothrix xinjiangensis</name>
    <dbReference type="NCBI Taxonomy" id="204798"/>
    <lineage>
        <taxon>Bacteria</taxon>
        <taxon>Bacillati</taxon>
        <taxon>Actinomycetota</taxon>
        <taxon>Actinomycetes</taxon>
        <taxon>Pseudonocardiales</taxon>
        <taxon>Pseudonocardiaceae</taxon>
        <taxon>Saccharothrix</taxon>
    </lineage>
</organism>
<dbReference type="PROSITE" id="PS00606">
    <property type="entry name" value="KS3_1"/>
    <property type="match status" value="1"/>
</dbReference>
<dbReference type="Gene3D" id="1.10.1200.10">
    <property type="entry name" value="ACP-like"/>
    <property type="match status" value="1"/>
</dbReference>
<evidence type="ECO:0000259" key="6">
    <source>
        <dbReference type="PROSITE" id="PS50075"/>
    </source>
</evidence>
<dbReference type="Gene3D" id="3.40.47.10">
    <property type="match status" value="1"/>
</dbReference>
<evidence type="ECO:0000313" key="9">
    <source>
        <dbReference type="Proteomes" id="UP001595833"/>
    </source>
</evidence>
<dbReference type="InterPro" id="IPR006162">
    <property type="entry name" value="Ppantetheine_attach_site"/>
</dbReference>
<dbReference type="SUPFAM" id="SSF53901">
    <property type="entry name" value="Thiolase-like"/>
    <property type="match status" value="1"/>
</dbReference>
<sequence>MSTTPAQLLDALRASLKENERLRRQEREPIAIIGIGCRYPGGVRSADDLWDLVAAERDAIGPFPTNRGWDLEALYDPDPSVPGTTYCREGGFLYDADEFDAEFFGISPREALAMDPQQRLLLETTWEALEHAAVAPQDLRGSRTGVFVGAGHQDYITDPGRAPEGTDGYLLTGTADAVLSGRIAYTYGTEGPALTVATACSSSLVAVHLATQSLRRGECALALAAGVAVSASPAGFVEFARQRGLAADGRCRAFAESADGTGWAEGAGVLVLERLSDARRHGHRVLAVVRGSAVAQDGASNGLTSPSGPAQQNVIRQALADARLTAADVHAVEAHGTATRLGDPIEARALIATYGQDRSPDRPVRIGSLKSNIGHAQAAAGIGGVIKMVQAMRHAKLPKTLHVDAPTTQVDWSAGHVALLTDAREWETGGAPRRAGVSSFGVSGTNAHVVLEEAPPLPEREPGRVPTVLPWVLSARSAKALAERAARTRDLANEEAALDLSWSLASGGGALKHRAVVITGPGTPPAGDVFAGLAAGTSPHAVVGSAEPGAVAWYFAESTSGPVTSLYAEFPVFAAAVDELVAACPAHVTGALTEELFGETTGEAGHLATFVTQVATDRLLRSWGMTPDSVLGRGIGEISLACATGELTVAQAWALVDGHRTGDETDLIDTGGLSLVLAIGTREPAHDAVPVISVPAHSARAALTGVAEAWVRGTPVDWTALFEGAPARRVGLPPHPFSRRRFWTEPDATPAPARRAAPVPERAGDVDLLLLVRGLAAEVLGHEEGEVVDGEVDLWELGFDSLAAVDLATRLAAATGLPVDGNFVLDNWSAREIADAMRALAATTGPPPPSTESLLVLAYTAAVRAGRGAEAVEMLSPVARFRPTWTAAERHAAERAEPVPLTTGTGLELVCCAGTALGSGPGEFQAFAAALEGRKPVSVLPQPGFVAGEPLPSSLAELIDVQATSLLYHRIGTPFVLFGHSAGAAMAHELTLRLEDLGEGPEALVLVDLYPPGDPGPLKLWQNELLTWLSDRSHRPVDETGLTAMAAYNSMLLDWKPRPTKAPVLLVRAGDPLSTWDGEPDGWMARWTGGEHTAVTVPGHHVSVMTRHAQTTADAVHSWLSA</sequence>
<dbReference type="InterPro" id="IPR029058">
    <property type="entry name" value="AB_hydrolase_fold"/>
</dbReference>
<evidence type="ECO:0000313" key="8">
    <source>
        <dbReference type="EMBL" id="MFC5058647.1"/>
    </source>
</evidence>
<reference evidence="9" key="1">
    <citation type="journal article" date="2019" name="Int. J. Syst. Evol. Microbiol.">
        <title>The Global Catalogue of Microorganisms (GCM) 10K type strain sequencing project: providing services to taxonomists for standard genome sequencing and annotation.</title>
        <authorList>
            <consortium name="The Broad Institute Genomics Platform"/>
            <consortium name="The Broad Institute Genome Sequencing Center for Infectious Disease"/>
            <person name="Wu L."/>
            <person name="Ma J."/>
        </authorList>
    </citation>
    <scope>NUCLEOTIDE SEQUENCE [LARGE SCALE GENOMIC DNA]</scope>
    <source>
        <strain evidence="9">KCTC 12848</strain>
    </source>
</reference>
<dbReference type="InterPro" id="IPR020841">
    <property type="entry name" value="PKS_Beta-ketoAc_synthase_dom"/>
</dbReference>
<dbReference type="Pfam" id="PF00975">
    <property type="entry name" value="Thioesterase"/>
    <property type="match status" value="1"/>
</dbReference>
<keyword evidence="5" id="KW-0511">Multifunctional enzyme</keyword>
<dbReference type="SMART" id="SM00824">
    <property type="entry name" value="PKS_TE"/>
    <property type="match status" value="1"/>
</dbReference>
<feature type="domain" description="Carrier" evidence="6">
    <location>
        <begin position="766"/>
        <end position="844"/>
    </location>
</feature>
<dbReference type="SMART" id="SM00825">
    <property type="entry name" value="PKS_KS"/>
    <property type="match status" value="1"/>
</dbReference>
<dbReference type="Pfam" id="PF00109">
    <property type="entry name" value="ketoacyl-synt"/>
    <property type="match status" value="1"/>
</dbReference>
<dbReference type="Gene3D" id="3.40.366.10">
    <property type="entry name" value="Malonyl-Coenzyme A Acyl Carrier Protein, domain 2"/>
    <property type="match status" value="2"/>
</dbReference>
<dbReference type="PROSITE" id="PS50075">
    <property type="entry name" value="CARRIER"/>
    <property type="match status" value="1"/>
</dbReference>
<dbReference type="InterPro" id="IPR016035">
    <property type="entry name" value="Acyl_Trfase/lysoPLipase"/>
</dbReference>
<gene>
    <name evidence="8" type="ORF">ACFPFM_33470</name>
</gene>
<dbReference type="InterPro" id="IPR015083">
    <property type="entry name" value="NorB/c/GfsB-D-like_docking"/>
</dbReference>
<feature type="domain" description="Ketosynthase family 3 (KS3)" evidence="7">
    <location>
        <begin position="27"/>
        <end position="453"/>
    </location>
</feature>
<dbReference type="EMBL" id="JBHSJB010000033">
    <property type="protein sequence ID" value="MFC5058647.1"/>
    <property type="molecule type" value="Genomic_DNA"/>
</dbReference>
<dbReference type="SMART" id="SM00823">
    <property type="entry name" value="PKS_PP"/>
    <property type="match status" value="1"/>
</dbReference>
<dbReference type="InterPro" id="IPR050091">
    <property type="entry name" value="PKS_NRPS_Biosynth_Enz"/>
</dbReference>
<dbReference type="InterPro" id="IPR018201">
    <property type="entry name" value="Ketoacyl_synth_AS"/>
</dbReference>
<evidence type="ECO:0000256" key="1">
    <source>
        <dbReference type="ARBA" id="ARBA00001957"/>
    </source>
</evidence>
<dbReference type="InterPro" id="IPR009081">
    <property type="entry name" value="PP-bd_ACP"/>
</dbReference>
<dbReference type="InterPro" id="IPR016039">
    <property type="entry name" value="Thiolase-like"/>
</dbReference>
<dbReference type="SUPFAM" id="SSF53474">
    <property type="entry name" value="alpha/beta-Hydrolases"/>
    <property type="match status" value="1"/>
</dbReference>
<evidence type="ECO:0000259" key="7">
    <source>
        <dbReference type="PROSITE" id="PS52004"/>
    </source>
</evidence>
<accession>A0ABV9YAJ3</accession>
<dbReference type="InterPro" id="IPR001227">
    <property type="entry name" value="Ac_transferase_dom_sf"/>
</dbReference>
<keyword evidence="4" id="KW-0808">Transferase</keyword>
<dbReference type="Pfam" id="PF16197">
    <property type="entry name" value="KAsynt_C_assoc"/>
    <property type="match status" value="1"/>
</dbReference>
<proteinExistence type="predicted"/>